<dbReference type="InterPro" id="IPR002376">
    <property type="entry name" value="Formyl_transf_N"/>
</dbReference>
<accession>A0A848LCG9</accession>
<dbReference type="Proteomes" id="UP000518300">
    <property type="component" value="Unassembled WGS sequence"/>
</dbReference>
<dbReference type="GO" id="GO:0005829">
    <property type="term" value="C:cytosol"/>
    <property type="evidence" value="ECO:0007669"/>
    <property type="project" value="TreeGrafter"/>
</dbReference>
<evidence type="ECO:0000259" key="1">
    <source>
        <dbReference type="Pfam" id="PF00551"/>
    </source>
</evidence>
<keyword evidence="3" id="KW-1185">Reference proteome</keyword>
<comment type="caution">
    <text evidence="2">The sequence shown here is derived from an EMBL/GenBank/DDBJ whole genome shotgun (WGS) entry which is preliminary data.</text>
</comment>
<evidence type="ECO:0000313" key="3">
    <source>
        <dbReference type="Proteomes" id="UP000518300"/>
    </source>
</evidence>
<dbReference type="Gene3D" id="3.40.50.12230">
    <property type="match status" value="1"/>
</dbReference>
<gene>
    <name evidence="2" type="ORF">HG543_13875</name>
</gene>
<protein>
    <submittedName>
        <fullName evidence="2">Formyl transferase</fullName>
    </submittedName>
</protein>
<dbReference type="EMBL" id="JABBJJ010000051">
    <property type="protein sequence ID" value="NMO15932.1"/>
    <property type="molecule type" value="Genomic_DNA"/>
</dbReference>
<organism evidence="2 3">
    <name type="scientific">Pyxidicoccus fallax</name>
    <dbReference type="NCBI Taxonomy" id="394095"/>
    <lineage>
        <taxon>Bacteria</taxon>
        <taxon>Pseudomonadati</taxon>
        <taxon>Myxococcota</taxon>
        <taxon>Myxococcia</taxon>
        <taxon>Myxococcales</taxon>
        <taxon>Cystobacterineae</taxon>
        <taxon>Myxococcaceae</taxon>
        <taxon>Pyxidicoccus</taxon>
    </lineage>
</organism>
<dbReference type="AlphaFoldDB" id="A0A848LCG9"/>
<feature type="domain" description="Formyl transferase N-terminal" evidence="1">
    <location>
        <begin position="108"/>
        <end position="204"/>
    </location>
</feature>
<dbReference type="CDD" id="cd08369">
    <property type="entry name" value="FMT_core"/>
    <property type="match status" value="1"/>
</dbReference>
<dbReference type="SUPFAM" id="SSF53328">
    <property type="entry name" value="Formyltransferase"/>
    <property type="match status" value="1"/>
</dbReference>
<reference evidence="2 3" key="1">
    <citation type="submission" date="2020-04" db="EMBL/GenBank/DDBJ databases">
        <title>Draft genome of Pyxidicoccus fallax type strain.</title>
        <authorList>
            <person name="Whitworth D.E."/>
        </authorList>
    </citation>
    <scope>NUCLEOTIDE SEQUENCE [LARGE SCALE GENOMIC DNA]</scope>
    <source>
        <strain evidence="2 3">DSM 14698</strain>
    </source>
</reference>
<dbReference type="GO" id="GO:0004479">
    <property type="term" value="F:methionyl-tRNA formyltransferase activity"/>
    <property type="evidence" value="ECO:0007669"/>
    <property type="project" value="TreeGrafter"/>
</dbReference>
<dbReference type="InterPro" id="IPR036477">
    <property type="entry name" value="Formyl_transf_N_sf"/>
</dbReference>
<sequence>MLRFAYGCIPSIMSLSFANTLVRRGGLRPTCIVLSVGGLRFQKRRYTPLRILPLFLRRFGPRFTMYNVLAGLGGSLPFTWPGPGLMGFQRLSREYDIPLVLSDDFSGEATVARLREAGVELFVTSMCDQILREPLLSLPRHGCVNIHASLLPDFRGVDSVFQSMLHDAPEAGVTLHQTTARIDCGDGYAQASFPRTAEDSHLLLTVKATSAGIPLLKRHVLALERGETPPSRPLDVSKARYPYRSWPDGDELRRFFARGLTFWRASDWGRILGFEDLGVPGLAIPALQSGEG</sequence>
<name>A0A848LCG9_9BACT</name>
<keyword evidence="2" id="KW-0808">Transferase</keyword>
<evidence type="ECO:0000313" key="2">
    <source>
        <dbReference type="EMBL" id="NMO15932.1"/>
    </source>
</evidence>
<dbReference type="PANTHER" id="PTHR11138:SF5">
    <property type="entry name" value="METHIONYL-TRNA FORMYLTRANSFERASE, MITOCHONDRIAL"/>
    <property type="match status" value="1"/>
</dbReference>
<dbReference type="Pfam" id="PF00551">
    <property type="entry name" value="Formyl_trans_N"/>
    <property type="match status" value="1"/>
</dbReference>
<proteinExistence type="predicted"/>
<dbReference type="RefSeq" id="WP_169345219.1">
    <property type="nucleotide sequence ID" value="NZ_JABBJJ010000051.1"/>
</dbReference>
<dbReference type="PANTHER" id="PTHR11138">
    <property type="entry name" value="METHIONYL-TRNA FORMYLTRANSFERASE"/>
    <property type="match status" value="1"/>
</dbReference>